<dbReference type="AlphaFoldDB" id="A0A5C3PH98"/>
<keyword evidence="2" id="KW-1185">Reference proteome</keyword>
<gene>
    <name evidence="1" type="ORF">K466DRAFT_598820</name>
</gene>
<organism evidence="1 2">
    <name type="scientific">Polyporus arcularius HHB13444</name>
    <dbReference type="NCBI Taxonomy" id="1314778"/>
    <lineage>
        <taxon>Eukaryota</taxon>
        <taxon>Fungi</taxon>
        <taxon>Dikarya</taxon>
        <taxon>Basidiomycota</taxon>
        <taxon>Agaricomycotina</taxon>
        <taxon>Agaricomycetes</taxon>
        <taxon>Polyporales</taxon>
        <taxon>Polyporaceae</taxon>
        <taxon>Polyporus</taxon>
    </lineage>
</organism>
<evidence type="ECO:0008006" key="3">
    <source>
        <dbReference type="Google" id="ProtNLM"/>
    </source>
</evidence>
<protein>
    <recommendedName>
        <fullName evidence="3">F-box domain-containing protein</fullName>
    </recommendedName>
</protein>
<dbReference type="EMBL" id="ML211121">
    <property type="protein sequence ID" value="TFK88229.1"/>
    <property type="molecule type" value="Genomic_DNA"/>
</dbReference>
<dbReference type="Proteomes" id="UP000308197">
    <property type="component" value="Unassembled WGS sequence"/>
</dbReference>
<name>A0A5C3PH98_9APHY</name>
<sequence length="573" mass="64817">METAAPLSVPDPTLVPLPADDAYLSVRVRLFVSQGPWLTVIMKNHHVTAQQDNDLDAASEERRPPTNHLATVNFDVQHAIMSFLPDHDLSRLMRTSRFFLDIGLHALCARIPERRIMCEIRMSSLYKFLRVDAGSLSRVHLVEDIYFDLPYAVYGPSLSYKKRHMDFFLGILQSCRNLRRLRIEGWYEAIPASVLLNILATSLPELEELQLSMFGKRDVEEKDVRELGRLRNIRKIIFKSTCATSFRGLEPLADAVVELDYIKIPQDITSLRFGNVQKLGVRPDRSFTWLEQVTTMFPDVSELMLRPTTGDLHDCHIDPGRAEDDLLRANNRLKWGFACAKAWPLLKTIWAYDLCGLYCLGLPRRLHALSLPLELGQQAAHQFRAVVADAQPSLLELRVNLDECGLQPDGLGLAEAFGGITVPRLTLLIDVVHYPHEPWKEQPLLDSLARGLCKLSLTHLLIRYQESRRPISPYAEDKVAPSIREYATILAQSSPTMLRWVGFDLGVWSILAGPQPTRLTCWEVHRTPVAPKDTSSSNTEDVPPLVTVVEMSASQGRRIMKTEGMGIFEFPEA</sequence>
<proteinExistence type="predicted"/>
<evidence type="ECO:0000313" key="2">
    <source>
        <dbReference type="Proteomes" id="UP000308197"/>
    </source>
</evidence>
<evidence type="ECO:0000313" key="1">
    <source>
        <dbReference type="EMBL" id="TFK88229.1"/>
    </source>
</evidence>
<dbReference type="InParanoid" id="A0A5C3PH98"/>
<accession>A0A5C3PH98</accession>
<reference evidence="1 2" key="1">
    <citation type="journal article" date="2019" name="Nat. Ecol. Evol.">
        <title>Megaphylogeny resolves global patterns of mushroom evolution.</title>
        <authorList>
            <person name="Varga T."/>
            <person name="Krizsan K."/>
            <person name="Foldi C."/>
            <person name="Dima B."/>
            <person name="Sanchez-Garcia M."/>
            <person name="Sanchez-Ramirez S."/>
            <person name="Szollosi G.J."/>
            <person name="Szarkandi J.G."/>
            <person name="Papp V."/>
            <person name="Albert L."/>
            <person name="Andreopoulos W."/>
            <person name="Angelini C."/>
            <person name="Antonin V."/>
            <person name="Barry K.W."/>
            <person name="Bougher N.L."/>
            <person name="Buchanan P."/>
            <person name="Buyck B."/>
            <person name="Bense V."/>
            <person name="Catcheside P."/>
            <person name="Chovatia M."/>
            <person name="Cooper J."/>
            <person name="Damon W."/>
            <person name="Desjardin D."/>
            <person name="Finy P."/>
            <person name="Geml J."/>
            <person name="Haridas S."/>
            <person name="Hughes K."/>
            <person name="Justo A."/>
            <person name="Karasinski D."/>
            <person name="Kautmanova I."/>
            <person name="Kiss B."/>
            <person name="Kocsube S."/>
            <person name="Kotiranta H."/>
            <person name="LaButti K.M."/>
            <person name="Lechner B.E."/>
            <person name="Liimatainen K."/>
            <person name="Lipzen A."/>
            <person name="Lukacs Z."/>
            <person name="Mihaltcheva S."/>
            <person name="Morgado L.N."/>
            <person name="Niskanen T."/>
            <person name="Noordeloos M.E."/>
            <person name="Ohm R.A."/>
            <person name="Ortiz-Santana B."/>
            <person name="Ovrebo C."/>
            <person name="Racz N."/>
            <person name="Riley R."/>
            <person name="Savchenko A."/>
            <person name="Shiryaev A."/>
            <person name="Soop K."/>
            <person name="Spirin V."/>
            <person name="Szebenyi C."/>
            <person name="Tomsovsky M."/>
            <person name="Tulloss R.E."/>
            <person name="Uehling J."/>
            <person name="Grigoriev I.V."/>
            <person name="Vagvolgyi C."/>
            <person name="Papp T."/>
            <person name="Martin F.M."/>
            <person name="Miettinen O."/>
            <person name="Hibbett D.S."/>
            <person name="Nagy L.G."/>
        </authorList>
    </citation>
    <scope>NUCLEOTIDE SEQUENCE [LARGE SCALE GENOMIC DNA]</scope>
    <source>
        <strain evidence="1 2">HHB13444</strain>
    </source>
</reference>